<dbReference type="Proteomes" id="UP000327294">
    <property type="component" value="Chromosome"/>
</dbReference>
<accession>A0A5P8KFB3</accession>
<sequence length="360" mass="38414">MTTAPEAAMDPATAAAHRAMPYTRLTDCGMSPADARTLLEETAGGRPWIEVARDLSTRREKAADDALAAGHRLTALQHTRWAIGAALFAQMGENEDTPLKRDLYLRYDQLVARYAELSGPTMERVEVSHQGGHLVGWLRLPADGTAAATVVIWGGLSGWGAAYLNTADALAARGLACLLAEGPGQGVPRLVDGLHLDEHAVDGFARFLDVVHADTRLGEAVGVHGNSFGGVYAAHLAARDQRVGACVVNGAPATPRLPKFRTARAQFASAIGTDSEDEMTAVLDSLLFDPARHRIACPVLVLHGGQDAMVSDPSVQEPFVRAAGVHGELRTWPDGEHTLYNLAAERDAVVADWFSDRLIP</sequence>
<name>A0A5P8KFB3_9ACTN</name>
<dbReference type="RefSeq" id="WP_152173034.1">
    <property type="nucleotide sequence ID" value="NZ_CP045096.1"/>
</dbReference>
<evidence type="ECO:0000256" key="1">
    <source>
        <dbReference type="ARBA" id="ARBA00008645"/>
    </source>
</evidence>
<proteinExistence type="inferred from homology"/>
<dbReference type="Gene3D" id="1.20.1440.110">
    <property type="entry name" value="acylaminoacyl peptidase"/>
    <property type="match status" value="1"/>
</dbReference>
<dbReference type="KEGG" id="sphv:F9278_42175"/>
<dbReference type="GO" id="GO:0016787">
    <property type="term" value="F:hydrolase activity"/>
    <property type="evidence" value="ECO:0007669"/>
    <property type="project" value="UniProtKB-KW"/>
</dbReference>
<evidence type="ECO:0000313" key="3">
    <source>
        <dbReference type="Proteomes" id="UP000327294"/>
    </source>
</evidence>
<evidence type="ECO:0000313" key="2">
    <source>
        <dbReference type="EMBL" id="QFR01707.1"/>
    </source>
</evidence>
<dbReference type="EMBL" id="CP045096">
    <property type="protein sequence ID" value="QFR01707.1"/>
    <property type="molecule type" value="Genomic_DNA"/>
</dbReference>
<dbReference type="PANTHER" id="PTHR22946">
    <property type="entry name" value="DIENELACTONE HYDROLASE DOMAIN-CONTAINING PROTEIN-RELATED"/>
    <property type="match status" value="1"/>
</dbReference>
<dbReference type="PANTHER" id="PTHR22946:SF12">
    <property type="entry name" value="CONIDIAL PIGMENT BIOSYNTHESIS PROTEIN AYG1 (AFU_ORTHOLOGUE AFUA_2G17550)"/>
    <property type="match status" value="1"/>
</dbReference>
<dbReference type="InterPro" id="IPR050261">
    <property type="entry name" value="FrsA_esterase"/>
</dbReference>
<dbReference type="AlphaFoldDB" id="A0A5P8KFB3"/>
<reference evidence="2 3" key="1">
    <citation type="submission" date="2019-10" db="EMBL/GenBank/DDBJ databases">
        <title>Streptomyces sp. strain GY16 isolated from leaves of Broussonetia papyrifera.</title>
        <authorList>
            <person name="Mo P."/>
        </authorList>
    </citation>
    <scope>NUCLEOTIDE SEQUENCE [LARGE SCALE GENOMIC DNA]</scope>
    <source>
        <strain evidence="2 3">GY16</strain>
    </source>
</reference>
<organism evidence="2 3">
    <name type="scientific">Streptomyces phaeolivaceus</name>
    <dbReference type="NCBI Taxonomy" id="2653200"/>
    <lineage>
        <taxon>Bacteria</taxon>
        <taxon>Bacillati</taxon>
        <taxon>Actinomycetota</taxon>
        <taxon>Actinomycetes</taxon>
        <taxon>Kitasatosporales</taxon>
        <taxon>Streptomycetaceae</taxon>
        <taxon>Streptomyces</taxon>
    </lineage>
</organism>
<comment type="similarity">
    <text evidence="1">Belongs to the AB hydrolase superfamily.</text>
</comment>
<keyword evidence="2" id="KW-0378">Hydrolase</keyword>
<dbReference type="Gene3D" id="3.40.50.1820">
    <property type="entry name" value="alpha/beta hydrolase"/>
    <property type="match status" value="1"/>
</dbReference>
<dbReference type="SUPFAM" id="SSF53474">
    <property type="entry name" value="alpha/beta-Hydrolases"/>
    <property type="match status" value="1"/>
</dbReference>
<dbReference type="InterPro" id="IPR029058">
    <property type="entry name" value="AB_hydrolase_fold"/>
</dbReference>
<gene>
    <name evidence="2" type="ORF">F9278_42175</name>
</gene>
<keyword evidence="3" id="KW-1185">Reference proteome</keyword>
<protein>
    <submittedName>
        <fullName evidence="2">Alpha/beta hydrolase</fullName>
    </submittedName>
</protein>